<comment type="similarity">
    <text evidence="1">Belongs to the ADP-ribosylglycohydrolase family.</text>
</comment>
<reference evidence="3 4" key="1">
    <citation type="submission" date="2020-08" db="EMBL/GenBank/DDBJ databases">
        <title>Genome Sequencing of Nocardia wallacei strain FMUON74 and assembly.</title>
        <authorList>
            <person name="Toyokawa M."/>
            <person name="Uesaka K."/>
        </authorList>
    </citation>
    <scope>NUCLEOTIDE SEQUENCE [LARGE SCALE GENOMIC DNA]</scope>
    <source>
        <strain evidence="3 4">FMUON74</strain>
    </source>
</reference>
<dbReference type="KEGG" id="nwl:NWFMUON74_21970"/>
<sequence>MRDHRIAPRGWPNAESNRRSIKVGHWHDDWARRWRDRAEFRPETRTVENSDYNQHYVDVEAPVEAELDYSARSDEVSGSFPGGTRRLPIPTGAERLRGAMVGAGIGDGFAYARDHFGLTSFPWDAGAPIRAQEKFVDFLPASFMPSTWITQLMGYSAEGLIRALAGRRIGQPVDPVSTVQHALQRWLYYMKRSVSAVGEWRIYGGIYARDAGDHDYPDGLAGHDTNFVSNRDPDAAVLDALLGFASTGTISTPADPRSEARGADVLVRAALAAVWSEDLSETFDLAVAIAALTHPHPDDYLPAAALAVILHQQLRDHPFMDCLAAGYSQASKRSGHEKTLAAIDTVVSLVRDEWVPTQPSSLRRHFPNGGADGVEALGIALYSAMVSDYIREALLLALNYATHRPQVAAVAGMLIGAEYGIQAVPKALREPVASVGTLDAFAQDLATELRDVLTDAEWLRRYPPT</sequence>
<dbReference type="GeneID" id="80346755"/>
<proteinExistence type="inferred from homology"/>
<evidence type="ECO:0000256" key="1">
    <source>
        <dbReference type="ARBA" id="ARBA00010702"/>
    </source>
</evidence>
<accession>A0A7G1KH13</accession>
<dbReference type="InterPro" id="IPR005502">
    <property type="entry name" value="Ribosyl_crysJ1"/>
</dbReference>
<evidence type="ECO:0008006" key="5">
    <source>
        <dbReference type="Google" id="ProtNLM"/>
    </source>
</evidence>
<keyword evidence="2" id="KW-0378">Hydrolase</keyword>
<dbReference type="GO" id="GO:0016787">
    <property type="term" value="F:hydrolase activity"/>
    <property type="evidence" value="ECO:0007669"/>
    <property type="project" value="UniProtKB-KW"/>
</dbReference>
<keyword evidence="4" id="KW-1185">Reference proteome</keyword>
<dbReference type="AlphaFoldDB" id="A0A7G1KH13"/>
<dbReference type="PANTHER" id="PTHR16222:SF24">
    <property type="entry name" value="ADP-RIBOSYLHYDROLASE ARH3"/>
    <property type="match status" value="1"/>
</dbReference>
<protein>
    <recommendedName>
        <fullName evidence="5">ADP-ribosylglycohydrolase</fullName>
    </recommendedName>
</protein>
<dbReference type="InterPro" id="IPR036705">
    <property type="entry name" value="Ribosyl_crysJ1_sf"/>
</dbReference>
<dbReference type="EMBL" id="AP023396">
    <property type="protein sequence ID" value="BCK54425.1"/>
    <property type="molecule type" value="Genomic_DNA"/>
</dbReference>
<dbReference type="Proteomes" id="UP000516173">
    <property type="component" value="Chromosome"/>
</dbReference>
<dbReference type="PANTHER" id="PTHR16222">
    <property type="entry name" value="ADP-RIBOSYLGLYCOHYDROLASE"/>
    <property type="match status" value="1"/>
</dbReference>
<dbReference type="SUPFAM" id="SSF101478">
    <property type="entry name" value="ADP-ribosylglycohydrolase"/>
    <property type="match status" value="1"/>
</dbReference>
<gene>
    <name evidence="3" type="ORF">NWFMUON74_21970</name>
</gene>
<dbReference type="Pfam" id="PF03747">
    <property type="entry name" value="ADP_ribosyl_GH"/>
    <property type="match status" value="1"/>
</dbReference>
<dbReference type="InterPro" id="IPR050792">
    <property type="entry name" value="ADP-ribosylglycohydrolase"/>
</dbReference>
<dbReference type="Gene3D" id="1.10.4080.10">
    <property type="entry name" value="ADP-ribosylation/Crystallin J1"/>
    <property type="match status" value="1"/>
</dbReference>
<evidence type="ECO:0000313" key="4">
    <source>
        <dbReference type="Proteomes" id="UP000516173"/>
    </source>
</evidence>
<dbReference type="RefSeq" id="WP_187687686.1">
    <property type="nucleotide sequence ID" value="NZ_AP023396.1"/>
</dbReference>
<name>A0A7G1KH13_9NOCA</name>
<evidence type="ECO:0000256" key="2">
    <source>
        <dbReference type="ARBA" id="ARBA00022801"/>
    </source>
</evidence>
<evidence type="ECO:0000313" key="3">
    <source>
        <dbReference type="EMBL" id="BCK54425.1"/>
    </source>
</evidence>
<organism evidence="3 4">
    <name type="scientific">Nocardia wallacei</name>
    <dbReference type="NCBI Taxonomy" id="480035"/>
    <lineage>
        <taxon>Bacteria</taxon>
        <taxon>Bacillati</taxon>
        <taxon>Actinomycetota</taxon>
        <taxon>Actinomycetes</taxon>
        <taxon>Mycobacteriales</taxon>
        <taxon>Nocardiaceae</taxon>
        <taxon>Nocardia</taxon>
    </lineage>
</organism>